<reference evidence="1" key="1">
    <citation type="submission" date="2015-04" db="UniProtKB">
        <authorList>
            <consortium name="EnsemblPlants"/>
        </authorList>
    </citation>
    <scope>IDENTIFICATION</scope>
</reference>
<reference evidence="1" key="2">
    <citation type="submission" date="2018-05" db="EMBL/GenBank/DDBJ databases">
        <title>OgluRS3 (Oryza glumaepatula Reference Sequence Version 3).</title>
        <authorList>
            <person name="Zhang J."/>
            <person name="Kudrna D."/>
            <person name="Lee S."/>
            <person name="Talag J."/>
            <person name="Welchert J."/>
            <person name="Wing R.A."/>
        </authorList>
    </citation>
    <scope>NUCLEOTIDE SEQUENCE [LARGE SCALE GENOMIC DNA]</scope>
</reference>
<organism evidence="1">
    <name type="scientific">Oryza glumipatula</name>
    <dbReference type="NCBI Taxonomy" id="40148"/>
    <lineage>
        <taxon>Eukaryota</taxon>
        <taxon>Viridiplantae</taxon>
        <taxon>Streptophyta</taxon>
        <taxon>Embryophyta</taxon>
        <taxon>Tracheophyta</taxon>
        <taxon>Spermatophyta</taxon>
        <taxon>Magnoliopsida</taxon>
        <taxon>Liliopsida</taxon>
        <taxon>Poales</taxon>
        <taxon>Poaceae</taxon>
        <taxon>BOP clade</taxon>
        <taxon>Oryzoideae</taxon>
        <taxon>Oryzeae</taxon>
        <taxon>Oryzinae</taxon>
        <taxon>Oryza</taxon>
    </lineage>
</organism>
<proteinExistence type="predicted"/>
<dbReference type="Gramene" id="OGLUM11G21410.1">
    <property type="protein sequence ID" value="OGLUM11G21410.1"/>
    <property type="gene ID" value="OGLUM11G21410"/>
</dbReference>
<accession>A0A0E0BLY4</accession>
<name>A0A0E0BLY4_9ORYZ</name>
<dbReference type="EnsemblPlants" id="OGLUM11G21410.1">
    <property type="protein sequence ID" value="OGLUM11G21410.1"/>
    <property type="gene ID" value="OGLUM11G21410"/>
</dbReference>
<protein>
    <submittedName>
        <fullName evidence="1">Uncharacterized protein</fullName>
    </submittedName>
</protein>
<evidence type="ECO:0000313" key="2">
    <source>
        <dbReference type="Proteomes" id="UP000026961"/>
    </source>
</evidence>
<dbReference type="AlphaFoldDB" id="A0A0E0BLY4"/>
<sequence length="144" mass="15850">MRCALSSPAIRFPSPNRSRLASSADASHLFLRRASTASTPSPCLPPLRRSSTAGAPHRHAVLFLAAPPSSSLRGRRPHRRAVLLFGAPASSSLRLHHRQPHRRAVAEPNLLKKFSRPLCVSRDPADWKPPVRISCCFQSMSSNY</sequence>
<keyword evidence="2" id="KW-1185">Reference proteome</keyword>
<dbReference type="HOGENOM" id="CLU_1799466_0_0_1"/>
<dbReference type="Proteomes" id="UP000026961">
    <property type="component" value="Chromosome 11"/>
</dbReference>
<evidence type="ECO:0000313" key="1">
    <source>
        <dbReference type="EnsemblPlants" id="OGLUM11G21410.1"/>
    </source>
</evidence>